<feature type="transmembrane region" description="Helical" evidence="2">
    <location>
        <begin position="65"/>
        <end position="83"/>
    </location>
</feature>
<dbReference type="RefSeq" id="WP_130289232.1">
    <property type="nucleotide sequence ID" value="NZ_SHKL01000001.1"/>
</dbReference>
<dbReference type="AlphaFoldDB" id="A0A4Q7USI5"/>
<comment type="similarity">
    <text evidence="1">Belongs to the CPA3 antiporters (TC 2.A.63) subunit G family.</text>
</comment>
<dbReference type="Proteomes" id="UP000291591">
    <property type="component" value="Unassembled WGS sequence"/>
</dbReference>
<dbReference type="NCBIfam" id="NF009314">
    <property type="entry name" value="PRK12674.1-2"/>
    <property type="match status" value="1"/>
</dbReference>
<keyword evidence="2" id="KW-1133">Transmembrane helix</keyword>
<dbReference type="OrthoDB" id="3214257at2"/>
<comment type="caution">
    <text evidence="3">The sequence shown here is derived from an EMBL/GenBank/DDBJ whole genome shotgun (WGS) entry which is preliminary data.</text>
</comment>
<evidence type="ECO:0000256" key="1">
    <source>
        <dbReference type="ARBA" id="ARBA00008404"/>
    </source>
</evidence>
<sequence>MSWEQIRDVACAVLMLAGAAFCLLGALGLVRLPDLPARLQAATKPQTLGLLLILLGTAFRVSPESAVTLLLVVLFQVVTAPVISQIVGRSAYRSGTLDRSRLIVDDLTAQVERDERDAADRTTTTDPDRT</sequence>
<evidence type="ECO:0000313" key="3">
    <source>
        <dbReference type="EMBL" id="RZT84655.1"/>
    </source>
</evidence>
<gene>
    <name evidence="3" type="ORF">EV383_1508</name>
</gene>
<keyword evidence="2" id="KW-0472">Membrane</keyword>
<dbReference type="Pfam" id="PF03334">
    <property type="entry name" value="PhaG_MnhG_YufB"/>
    <property type="match status" value="1"/>
</dbReference>
<dbReference type="InterPro" id="IPR005133">
    <property type="entry name" value="PhaG_MnhG_YufB"/>
</dbReference>
<dbReference type="NCBIfam" id="TIGR01300">
    <property type="entry name" value="CPA3_mnhG_phaG"/>
    <property type="match status" value="1"/>
</dbReference>
<organism evidence="3 4">
    <name type="scientific">Pseudonocardia sediminis</name>
    <dbReference type="NCBI Taxonomy" id="1397368"/>
    <lineage>
        <taxon>Bacteria</taxon>
        <taxon>Bacillati</taxon>
        <taxon>Actinomycetota</taxon>
        <taxon>Actinomycetes</taxon>
        <taxon>Pseudonocardiales</taxon>
        <taxon>Pseudonocardiaceae</taxon>
        <taxon>Pseudonocardia</taxon>
    </lineage>
</organism>
<dbReference type="EMBL" id="SHKL01000001">
    <property type="protein sequence ID" value="RZT84655.1"/>
    <property type="molecule type" value="Genomic_DNA"/>
</dbReference>
<dbReference type="PANTHER" id="PTHR34703:SF1">
    <property type="entry name" value="ANTIPORTER SUBUNIT MNHG2-RELATED"/>
    <property type="match status" value="1"/>
</dbReference>
<reference evidence="3 4" key="1">
    <citation type="submission" date="2019-02" db="EMBL/GenBank/DDBJ databases">
        <title>Sequencing the genomes of 1000 actinobacteria strains.</title>
        <authorList>
            <person name="Klenk H.-P."/>
        </authorList>
    </citation>
    <scope>NUCLEOTIDE SEQUENCE [LARGE SCALE GENOMIC DNA]</scope>
    <source>
        <strain evidence="3 4">DSM 45779</strain>
    </source>
</reference>
<evidence type="ECO:0000256" key="2">
    <source>
        <dbReference type="SAM" id="Phobius"/>
    </source>
</evidence>
<proteinExistence type="inferred from homology"/>
<keyword evidence="4" id="KW-1185">Reference proteome</keyword>
<dbReference type="GO" id="GO:0015385">
    <property type="term" value="F:sodium:proton antiporter activity"/>
    <property type="evidence" value="ECO:0007669"/>
    <property type="project" value="TreeGrafter"/>
</dbReference>
<keyword evidence="2" id="KW-0812">Transmembrane</keyword>
<accession>A0A4Q7USI5</accession>
<name>A0A4Q7USI5_PSEST</name>
<dbReference type="PANTHER" id="PTHR34703">
    <property type="entry name" value="ANTIPORTER SUBUNIT MNHG2-RELATED"/>
    <property type="match status" value="1"/>
</dbReference>
<protein>
    <submittedName>
        <fullName evidence="3">Multisubunit sodium/proton antiporter MrpG subunit</fullName>
    </submittedName>
</protein>
<evidence type="ECO:0000313" key="4">
    <source>
        <dbReference type="Proteomes" id="UP000291591"/>
    </source>
</evidence>